<dbReference type="Proteomes" id="UP000250043">
    <property type="component" value="Unassembled WGS sequence"/>
</dbReference>
<keyword evidence="1" id="KW-1133">Transmembrane helix</keyword>
<dbReference type="OrthoDB" id="2756640at2759"/>
<dbReference type="EMBL" id="KV722367">
    <property type="protein sequence ID" value="OCH92581.1"/>
    <property type="molecule type" value="Genomic_DNA"/>
</dbReference>
<feature type="transmembrane region" description="Helical" evidence="1">
    <location>
        <begin position="166"/>
        <end position="188"/>
    </location>
</feature>
<feature type="transmembrane region" description="Helical" evidence="1">
    <location>
        <begin position="124"/>
        <end position="145"/>
    </location>
</feature>
<organism evidence="2 3">
    <name type="scientific">Obba rivulosa</name>
    <dbReference type="NCBI Taxonomy" id="1052685"/>
    <lineage>
        <taxon>Eukaryota</taxon>
        <taxon>Fungi</taxon>
        <taxon>Dikarya</taxon>
        <taxon>Basidiomycota</taxon>
        <taxon>Agaricomycotina</taxon>
        <taxon>Agaricomycetes</taxon>
        <taxon>Polyporales</taxon>
        <taxon>Gelatoporiaceae</taxon>
        <taxon>Obba</taxon>
    </lineage>
</organism>
<keyword evidence="1" id="KW-0812">Transmembrane</keyword>
<proteinExistence type="predicted"/>
<evidence type="ECO:0008006" key="4">
    <source>
        <dbReference type="Google" id="ProtNLM"/>
    </source>
</evidence>
<feature type="transmembrane region" description="Helical" evidence="1">
    <location>
        <begin position="83"/>
        <end position="104"/>
    </location>
</feature>
<sequence>MFWSADVALTCITTVYVVKSWVGKGPSANGTPVASRVLFRAVGAVVCGLLSDHVGHKQFISGYLVLLPPCAIYAVADMTRAQFVGIYVAPAFCSILCGFCWHLAFTANVPSGLTKYSRLLPAAAAWLAEAVVGVIIFKFIPEIVLSHPTSKRLPDGEHSYPRPSRLVLESVFGLTWGTGWRLVAYILLKTLSLLDEFRGPIFKLFQLSFAASNIIGAVMLTKCIPIGSSSWRTLSWIGMGVAITTATGRTLLSKARVGRVKTIVCTRYWARMSRKTRWRLREIAEMLERQWDLFINTVLSMNELADGGEASSRSDLDDAMKRWILEYLPSWRSNSRILLQPGHLPLEIWDMILEFVDEQQTLEACGLTCKVLAARVRKMQMDALKIRCSTSGVEMRQLVRGVLHHPSFGFFLQEIVVPASLMTRFFYEFAGKLPALRTIELFRDDHMMPPFRPPLLQAARRFTNLQYIRVFDLKFWSFRDLARLICAFPKLRHLTLKSVTWQRGEGLNLADEPFAKTLALQEIHLFEPGNLEKYDKLLTAPKLSQSMMRLGISDLPHVSCVVEFDSAQLTSESARHAHSESILPRTASVHVKGRLQPRNAQWFQGCIKLLNDLSVRPGDSCWRAVDVKLSDLSDDVVEMFRVGSFPELRMQEHRTIIVGRSEFPDMK</sequence>
<dbReference type="AlphaFoldDB" id="A0A8E2AX62"/>
<evidence type="ECO:0000313" key="2">
    <source>
        <dbReference type="EMBL" id="OCH92581.1"/>
    </source>
</evidence>
<reference evidence="2 3" key="1">
    <citation type="submission" date="2016-07" db="EMBL/GenBank/DDBJ databases">
        <title>Draft genome of the white-rot fungus Obba rivulosa 3A-2.</title>
        <authorList>
            <consortium name="DOE Joint Genome Institute"/>
            <person name="Miettinen O."/>
            <person name="Riley R."/>
            <person name="Acob R."/>
            <person name="Barry K."/>
            <person name="Cullen D."/>
            <person name="De Vries R."/>
            <person name="Hainaut M."/>
            <person name="Hatakka A."/>
            <person name="Henrissat B."/>
            <person name="Hilden K."/>
            <person name="Kuo R."/>
            <person name="Labutti K."/>
            <person name="Lipzen A."/>
            <person name="Makela M.R."/>
            <person name="Sandor L."/>
            <person name="Spatafora J.W."/>
            <person name="Grigoriev I.V."/>
            <person name="Hibbett D.S."/>
        </authorList>
    </citation>
    <scope>NUCLEOTIDE SEQUENCE [LARGE SCALE GENOMIC DNA]</scope>
    <source>
        <strain evidence="2 3">3A-2</strain>
    </source>
</reference>
<evidence type="ECO:0000256" key="1">
    <source>
        <dbReference type="SAM" id="Phobius"/>
    </source>
</evidence>
<protein>
    <recommendedName>
        <fullName evidence="4">F-box domain-containing protein</fullName>
    </recommendedName>
</protein>
<keyword evidence="1" id="KW-0472">Membrane</keyword>
<gene>
    <name evidence="2" type="ORF">OBBRIDRAFT_430183</name>
</gene>
<accession>A0A8E2AX62</accession>
<feature type="transmembrane region" description="Helical" evidence="1">
    <location>
        <begin position="59"/>
        <end position="76"/>
    </location>
</feature>
<evidence type="ECO:0000313" key="3">
    <source>
        <dbReference type="Proteomes" id="UP000250043"/>
    </source>
</evidence>
<keyword evidence="3" id="KW-1185">Reference proteome</keyword>
<name>A0A8E2AX62_9APHY</name>